<keyword evidence="3" id="KW-1185">Reference proteome</keyword>
<reference evidence="2 3" key="1">
    <citation type="submission" date="2020-12" db="EMBL/GenBank/DDBJ databases">
        <title>Metabolic potential, ecology and presence of endohyphal bacteria is reflected in genomic diversity of Mucoromycotina.</title>
        <authorList>
            <person name="Muszewska A."/>
            <person name="Okrasinska A."/>
            <person name="Steczkiewicz K."/>
            <person name="Drgas O."/>
            <person name="Orlowska M."/>
            <person name="Perlinska-Lenart U."/>
            <person name="Aleksandrzak-Piekarczyk T."/>
            <person name="Szatraj K."/>
            <person name="Zielenkiewicz U."/>
            <person name="Pilsyk S."/>
            <person name="Malc E."/>
            <person name="Mieczkowski P."/>
            <person name="Kruszewska J.S."/>
            <person name="Biernat P."/>
            <person name="Pawlowska J."/>
        </authorList>
    </citation>
    <scope>NUCLEOTIDE SEQUENCE [LARGE SCALE GENOMIC DNA]</scope>
    <source>
        <strain evidence="2 3">CBS 142.35</strain>
    </source>
</reference>
<sequence>MHKLIKEGTVRTGLTQGIEYNGWTIISKKAHICNSTEMDNLQKDLGIPPPEMVFGNNIVTLSKGNQTILSFNARDALAQVEHNDKNIKVAYAAEWARNSTRSDVKDVVKPYDWTYSTTYKGTGDGFEEAEEPGVDVARLQQQEPILFYDEVILYEDELADNGTTLISIRLRVMPSCFLILHRMFLRVDNVLFRINDTRIYHEFGSPYVVREYTSREDRFQTVFNNLPAAKSDVSLLGDPNWVGSKLPPPKTFTRERFVL</sequence>
<dbReference type="InterPro" id="IPR007303">
    <property type="entry name" value="TIP41-like"/>
</dbReference>
<comment type="similarity">
    <text evidence="1">Belongs to the TIP41 family.</text>
</comment>
<dbReference type="InterPro" id="IPR051330">
    <property type="entry name" value="Phosphatase_reg/MetRdx"/>
</dbReference>
<dbReference type="AlphaFoldDB" id="A0A8H7SDX2"/>
<dbReference type="PANTHER" id="PTHR21021">
    <property type="entry name" value="GAF/PUTATIVE CYTOSKELETAL PROTEIN"/>
    <property type="match status" value="1"/>
</dbReference>
<accession>A0A8H7SDX2</accession>
<comment type="caution">
    <text evidence="2">The sequence shown here is derived from an EMBL/GenBank/DDBJ whole genome shotgun (WGS) entry which is preliminary data.</text>
</comment>
<dbReference type="GO" id="GO:0005829">
    <property type="term" value="C:cytosol"/>
    <property type="evidence" value="ECO:0007669"/>
    <property type="project" value="TreeGrafter"/>
</dbReference>
<dbReference type="Proteomes" id="UP000646827">
    <property type="component" value="Unassembled WGS sequence"/>
</dbReference>
<dbReference type="GO" id="GO:0031929">
    <property type="term" value="P:TOR signaling"/>
    <property type="evidence" value="ECO:0007669"/>
    <property type="project" value="TreeGrafter"/>
</dbReference>
<evidence type="ECO:0000313" key="3">
    <source>
        <dbReference type="Proteomes" id="UP000646827"/>
    </source>
</evidence>
<dbReference type="OrthoDB" id="10253878at2759"/>
<evidence type="ECO:0000256" key="1">
    <source>
        <dbReference type="ARBA" id="ARBA00006658"/>
    </source>
</evidence>
<organism evidence="2 3">
    <name type="scientific">Circinella minor</name>
    <dbReference type="NCBI Taxonomy" id="1195481"/>
    <lineage>
        <taxon>Eukaryota</taxon>
        <taxon>Fungi</taxon>
        <taxon>Fungi incertae sedis</taxon>
        <taxon>Mucoromycota</taxon>
        <taxon>Mucoromycotina</taxon>
        <taxon>Mucoromycetes</taxon>
        <taxon>Mucorales</taxon>
        <taxon>Lichtheimiaceae</taxon>
        <taxon>Circinella</taxon>
    </lineage>
</organism>
<dbReference type="PANTHER" id="PTHR21021:SF16">
    <property type="entry name" value="TIP41-LIKE PROTEIN"/>
    <property type="match status" value="1"/>
</dbReference>
<dbReference type="Pfam" id="PF04176">
    <property type="entry name" value="TIP41"/>
    <property type="match status" value="1"/>
</dbReference>
<protein>
    <recommendedName>
        <fullName evidence="4">TIP41-like protein</fullName>
    </recommendedName>
</protein>
<name>A0A8H7SDX2_9FUNG</name>
<gene>
    <name evidence="2" type="ORF">INT45_002284</name>
</gene>
<proteinExistence type="inferred from homology"/>
<evidence type="ECO:0008006" key="4">
    <source>
        <dbReference type="Google" id="ProtNLM"/>
    </source>
</evidence>
<dbReference type="EMBL" id="JAEPRB010000006">
    <property type="protein sequence ID" value="KAG2227599.1"/>
    <property type="molecule type" value="Genomic_DNA"/>
</dbReference>
<evidence type="ECO:0000313" key="2">
    <source>
        <dbReference type="EMBL" id="KAG2227599.1"/>
    </source>
</evidence>